<feature type="region of interest" description="Disordered" evidence="1">
    <location>
        <begin position="1"/>
        <end position="27"/>
    </location>
</feature>
<comment type="caution">
    <text evidence="2">The sequence shown here is derived from an EMBL/GenBank/DDBJ whole genome shotgun (WGS) entry which is preliminary data.</text>
</comment>
<keyword evidence="3" id="KW-1185">Reference proteome</keyword>
<feature type="compositionally biased region" description="Polar residues" evidence="1">
    <location>
        <begin position="1"/>
        <end position="22"/>
    </location>
</feature>
<dbReference type="EMBL" id="JACTSG010000004">
    <property type="protein sequence ID" value="MBK2302421.1"/>
    <property type="molecule type" value="Genomic_DNA"/>
</dbReference>
<proteinExistence type="predicted"/>
<evidence type="ECO:0000313" key="3">
    <source>
        <dbReference type="Proteomes" id="UP000760407"/>
    </source>
</evidence>
<gene>
    <name evidence="2" type="ORF">IBE52_05805</name>
</gene>
<evidence type="ECO:0000313" key="2">
    <source>
        <dbReference type="EMBL" id="MBK2302421.1"/>
    </source>
</evidence>
<dbReference type="RefSeq" id="WP_200166566.1">
    <property type="nucleotide sequence ID" value="NZ_JACTSG010000004.1"/>
</dbReference>
<sequence length="66" mass="7176">MSKNNKNESANPNLDNKQQQNEYKVAEGKAITTRKGILSDGDVVVAKDVAGGEETLKNLLEKGFVK</sequence>
<accession>A0ABS1GC68</accession>
<reference evidence="2 3" key="1">
    <citation type="submission" date="2020-08" db="EMBL/GenBank/DDBJ databases">
        <title>Comparative genomics of Francisella species.</title>
        <authorList>
            <person name="Sahl J."/>
            <person name="Sjodin A."/>
            <person name="Wagner D."/>
            <person name="Forsman M."/>
        </authorList>
    </citation>
    <scope>NUCLEOTIDE SEQUENCE [LARGE SCALE GENOMIC DNA]</scope>
    <source>
        <strain evidence="2 3">F1093</strain>
    </source>
</reference>
<organism evidence="2 3">
    <name type="scientific">Francisella philomiragia</name>
    <dbReference type="NCBI Taxonomy" id="28110"/>
    <lineage>
        <taxon>Bacteria</taxon>
        <taxon>Pseudomonadati</taxon>
        <taxon>Pseudomonadota</taxon>
        <taxon>Gammaproteobacteria</taxon>
        <taxon>Thiotrichales</taxon>
        <taxon>Francisellaceae</taxon>
        <taxon>Francisella</taxon>
    </lineage>
</organism>
<dbReference type="Proteomes" id="UP000760407">
    <property type="component" value="Unassembled WGS sequence"/>
</dbReference>
<evidence type="ECO:0000256" key="1">
    <source>
        <dbReference type="SAM" id="MobiDB-lite"/>
    </source>
</evidence>
<protein>
    <submittedName>
        <fullName evidence="2">Uncharacterized protein</fullName>
    </submittedName>
</protein>
<name>A0ABS1GC68_9GAMM</name>